<dbReference type="Gene3D" id="3.40.50.1820">
    <property type="entry name" value="alpha/beta hydrolase"/>
    <property type="match status" value="1"/>
</dbReference>
<gene>
    <name evidence="2" type="ORF">GCM10022255_112330</name>
</gene>
<dbReference type="PANTHER" id="PTHR43798">
    <property type="entry name" value="MONOACYLGLYCEROL LIPASE"/>
    <property type="match status" value="1"/>
</dbReference>
<name>A0ABP8DV67_9ACTN</name>
<accession>A0ABP8DV67</accession>
<comment type="caution">
    <text evidence="2">The sequence shown here is derived from an EMBL/GenBank/DDBJ whole genome shotgun (WGS) entry which is preliminary data.</text>
</comment>
<organism evidence="2 3">
    <name type="scientific">Dactylosporangium darangshiense</name>
    <dbReference type="NCBI Taxonomy" id="579108"/>
    <lineage>
        <taxon>Bacteria</taxon>
        <taxon>Bacillati</taxon>
        <taxon>Actinomycetota</taxon>
        <taxon>Actinomycetes</taxon>
        <taxon>Micromonosporales</taxon>
        <taxon>Micromonosporaceae</taxon>
        <taxon>Dactylosporangium</taxon>
    </lineage>
</organism>
<dbReference type="InterPro" id="IPR000073">
    <property type="entry name" value="AB_hydrolase_1"/>
</dbReference>
<evidence type="ECO:0000313" key="3">
    <source>
        <dbReference type="Proteomes" id="UP001500620"/>
    </source>
</evidence>
<dbReference type="PANTHER" id="PTHR43798:SF33">
    <property type="entry name" value="HYDROLASE, PUTATIVE (AFU_ORTHOLOGUE AFUA_2G14860)-RELATED"/>
    <property type="match status" value="1"/>
</dbReference>
<dbReference type="InterPro" id="IPR029058">
    <property type="entry name" value="AB_hydrolase_fold"/>
</dbReference>
<sequence>MASAARPAPGARCPDEARQGQAITISAGGTASLAGIVVGQGAKGVVLVHSDLASLCSWLPYGLSLAKLGYRVLAFDLPGHGASEPLDGASGTAVAGIAAAVTWLRGQGAEKVVLIGAAEGATFAAVAAAQITPRVNGLVSISGVRQYGGYDAEPAMRNLLVPALFVAAEQDRNTYLDARTLFDAMPTKGVLHTLFYVPNTTETGVRLLDVQVPADARGGTVHAQVESFLRDAVAQT</sequence>
<dbReference type="EMBL" id="BAABAT010000083">
    <property type="protein sequence ID" value="GAA4263870.1"/>
    <property type="molecule type" value="Genomic_DNA"/>
</dbReference>
<protein>
    <recommendedName>
        <fullName evidence="1">AB hydrolase-1 domain-containing protein</fullName>
    </recommendedName>
</protein>
<proteinExistence type="predicted"/>
<feature type="domain" description="AB hydrolase-1" evidence="1">
    <location>
        <begin position="45"/>
        <end position="143"/>
    </location>
</feature>
<evidence type="ECO:0000259" key="1">
    <source>
        <dbReference type="Pfam" id="PF00561"/>
    </source>
</evidence>
<dbReference type="Proteomes" id="UP001500620">
    <property type="component" value="Unassembled WGS sequence"/>
</dbReference>
<reference evidence="3" key="1">
    <citation type="journal article" date="2019" name="Int. J. Syst. Evol. Microbiol.">
        <title>The Global Catalogue of Microorganisms (GCM) 10K type strain sequencing project: providing services to taxonomists for standard genome sequencing and annotation.</title>
        <authorList>
            <consortium name="The Broad Institute Genomics Platform"/>
            <consortium name="The Broad Institute Genome Sequencing Center for Infectious Disease"/>
            <person name="Wu L."/>
            <person name="Ma J."/>
        </authorList>
    </citation>
    <scope>NUCLEOTIDE SEQUENCE [LARGE SCALE GENOMIC DNA]</scope>
    <source>
        <strain evidence="3">JCM 17441</strain>
    </source>
</reference>
<dbReference type="InterPro" id="IPR050266">
    <property type="entry name" value="AB_hydrolase_sf"/>
</dbReference>
<dbReference type="Pfam" id="PF00561">
    <property type="entry name" value="Abhydrolase_1"/>
    <property type="match status" value="1"/>
</dbReference>
<dbReference type="SUPFAM" id="SSF53474">
    <property type="entry name" value="alpha/beta-Hydrolases"/>
    <property type="match status" value="1"/>
</dbReference>
<keyword evidence="3" id="KW-1185">Reference proteome</keyword>
<evidence type="ECO:0000313" key="2">
    <source>
        <dbReference type="EMBL" id="GAA4263870.1"/>
    </source>
</evidence>